<evidence type="ECO:0000313" key="1">
    <source>
        <dbReference type="EMBL" id="MFC3173320.1"/>
    </source>
</evidence>
<dbReference type="PROSITE" id="PS51257">
    <property type="entry name" value="PROKAR_LIPOPROTEIN"/>
    <property type="match status" value="1"/>
</dbReference>
<keyword evidence="2" id="KW-1185">Reference proteome</keyword>
<proteinExistence type="predicted"/>
<gene>
    <name evidence="1" type="ORF">ACFOD9_03540</name>
</gene>
<protein>
    <submittedName>
        <fullName evidence="1">Uncharacterized protein</fullName>
    </submittedName>
</protein>
<dbReference type="Proteomes" id="UP001595604">
    <property type="component" value="Unassembled WGS sequence"/>
</dbReference>
<organism evidence="1 2">
    <name type="scientific">Novosphingobium bradum</name>
    <dbReference type="NCBI Taxonomy" id="1737444"/>
    <lineage>
        <taxon>Bacteria</taxon>
        <taxon>Pseudomonadati</taxon>
        <taxon>Pseudomonadota</taxon>
        <taxon>Alphaproteobacteria</taxon>
        <taxon>Sphingomonadales</taxon>
        <taxon>Sphingomonadaceae</taxon>
        <taxon>Novosphingobium</taxon>
    </lineage>
</organism>
<comment type="caution">
    <text evidence="1">The sequence shown here is derived from an EMBL/GenBank/DDBJ whole genome shotgun (WGS) entry which is preliminary data.</text>
</comment>
<dbReference type="RefSeq" id="WP_379508712.1">
    <property type="nucleotide sequence ID" value="NZ_JBHRTQ010000004.1"/>
</dbReference>
<dbReference type="EMBL" id="JBHRTQ010000004">
    <property type="protein sequence ID" value="MFC3173320.1"/>
    <property type="molecule type" value="Genomic_DNA"/>
</dbReference>
<reference evidence="2" key="1">
    <citation type="journal article" date="2019" name="Int. J. Syst. Evol. Microbiol.">
        <title>The Global Catalogue of Microorganisms (GCM) 10K type strain sequencing project: providing services to taxonomists for standard genome sequencing and annotation.</title>
        <authorList>
            <consortium name="The Broad Institute Genomics Platform"/>
            <consortium name="The Broad Institute Genome Sequencing Center for Infectious Disease"/>
            <person name="Wu L."/>
            <person name="Ma J."/>
        </authorList>
    </citation>
    <scope>NUCLEOTIDE SEQUENCE [LARGE SCALE GENOMIC DNA]</scope>
    <source>
        <strain evidence="2">KCTC 42984</strain>
    </source>
</reference>
<evidence type="ECO:0000313" key="2">
    <source>
        <dbReference type="Proteomes" id="UP001595604"/>
    </source>
</evidence>
<accession>A0ABV7IP00</accession>
<sequence length="221" mass="23308">MITRPRLLAATGIALLAVALGGCRSKGDIVVDEGVGISAVRGACPAVGVPDYTGDVTLFRTPGATDAGSIDLAAAITNLRPACDEKATGDKVWSQTSFDVLARRTDARGARTVQLPWFVTVLRGGNAVVSKRVGTVTLNFADGQERAQAHAEAGAYIDRAEATLPEDIRHRITRKRKAGEADAAIDPLAQPDVRAAVARATFEVLVGFQLTEQQLAYNATR</sequence>
<name>A0ABV7IP00_9SPHN</name>